<evidence type="ECO:0000259" key="2">
    <source>
        <dbReference type="SMART" id="SM00822"/>
    </source>
</evidence>
<dbReference type="AlphaFoldDB" id="A0A3M0M6D2"/>
<dbReference type="FunFam" id="3.40.50.720:FF:000084">
    <property type="entry name" value="Short-chain dehydrogenase reductase"/>
    <property type="match status" value="1"/>
</dbReference>
<dbReference type="SMART" id="SM00822">
    <property type="entry name" value="PKS_KR"/>
    <property type="match status" value="1"/>
</dbReference>
<dbReference type="OrthoDB" id="9804774at2"/>
<gene>
    <name evidence="3" type="ORF">C9E81_17515</name>
</gene>
<keyword evidence="4" id="KW-1185">Reference proteome</keyword>
<evidence type="ECO:0000313" key="3">
    <source>
        <dbReference type="EMBL" id="RMC33328.1"/>
    </source>
</evidence>
<dbReference type="PROSITE" id="PS00061">
    <property type="entry name" value="ADH_SHORT"/>
    <property type="match status" value="1"/>
</dbReference>
<evidence type="ECO:0000313" key="4">
    <source>
        <dbReference type="Proteomes" id="UP000273516"/>
    </source>
</evidence>
<dbReference type="PRINTS" id="PR00081">
    <property type="entry name" value="GDHRDH"/>
</dbReference>
<dbReference type="PRINTS" id="PR00080">
    <property type="entry name" value="SDRFAMILY"/>
</dbReference>
<dbReference type="InterPro" id="IPR020904">
    <property type="entry name" value="Sc_DH/Rdtase_CS"/>
</dbReference>
<accession>A0A3M0M6D2</accession>
<dbReference type="InterPro" id="IPR057326">
    <property type="entry name" value="KR_dom"/>
</dbReference>
<dbReference type="Pfam" id="PF13561">
    <property type="entry name" value="adh_short_C2"/>
    <property type="match status" value="1"/>
</dbReference>
<comment type="caution">
    <text evidence="3">The sequence shown here is derived from an EMBL/GenBank/DDBJ whole genome shotgun (WGS) entry which is preliminary data.</text>
</comment>
<evidence type="ECO:0000256" key="1">
    <source>
        <dbReference type="ARBA" id="ARBA00006484"/>
    </source>
</evidence>
<dbReference type="EMBL" id="QOKZ01000007">
    <property type="protein sequence ID" value="RMC33328.1"/>
    <property type="molecule type" value="Genomic_DNA"/>
</dbReference>
<dbReference type="Proteomes" id="UP000273516">
    <property type="component" value="Unassembled WGS sequence"/>
</dbReference>
<dbReference type="SUPFAM" id="SSF51735">
    <property type="entry name" value="NAD(P)-binding Rossmann-fold domains"/>
    <property type="match status" value="1"/>
</dbReference>
<dbReference type="InterPro" id="IPR036291">
    <property type="entry name" value="NAD(P)-bd_dom_sf"/>
</dbReference>
<comment type="similarity">
    <text evidence="1">Belongs to the short-chain dehydrogenases/reductases (SDR) family.</text>
</comment>
<sequence>MSPRVLITGGGSGSGADMARAFAAQGHEVIITGRNMDKLQEVAGDGIRAVQGDVTEPDQLRAIFEAAGPCQIVIANAGVAEAAPFHKVTADHWHRMIATNLTGVFLTFQHGLAQMSEGGRLIAISSIAGIRGAAYAAPYAASKHGVMGLVRSLALEVARKGITVNAICPGYLDTEMTQRTLSNITEKTGRSRDEALASLTAKNPQGRLVAPGEVTATALWLASAGAASVNGQAILLDGGESA</sequence>
<dbReference type="CDD" id="cd05233">
    <property type="entry name" value="SDR_c"/>
    <property type="match status" value="1"/>
</dbReference>
<dbReference type="PANTHER" id="PTHR42879:SF2">
    <property type="entry name" value="3-OXOACYL-[ACYL-CARRIER-PROTEIN] REDUCTASE FABG"/>
    <property type="match status" value="1"/>
</dbReference>
<dbReference type="InterPro" id="IPR050259">
    <property type="entry name" value="SDR"/>
</dbReference>
<feature type="domain" description="Ketoreductase" evidence="2">
    <location>
        <begin position="3"/>
        <end position="170"/>
    </location>
</feature>
<dbReference type="GO" id="GO:0032787">
    <property type="term" value="P:monocarboxylic acid metabolic process"/>
    <property type="evidence" value="ECO:0007669"/>
    <property type="project" value="UniProtKB-ARBA"/>
</dbReference>
<reference evidence="3 4" key="1">
    <citation type="submission" date="2018-07" db="EMBL/GenBank/DDBJ databases">
        <authorList>
            <person name="Zhang Y."/>
            <person name="Wang L."/>
            <person name="Ma S."/>
        </authorList>
    </citation>
    <scope>NUCLEOTIDE SEQUENCE [LARGE SCALE GENOMIC DNA]</scope>
    <source>
        <strain evidence="3 4">4-2</strain>
    </source>
</reference>
<dbReference type="RefSeq" id="WP_122113638.1">
    <property type="nucleotide sequence ID" value="NZ_QOKZ01000007.1"/>
</dbReference>
<dbReference type="PANTHER" id="PTHR42879">
    <property type="entry name" value="3-OXOACYL-(ACYL-CARRIER-PROTEIN) REDUCTASE"/>
    <property type="match status" value="1"/>
</dbReference>
<dbReference type="Gene3D" id="3.40.50.720">
    <property type="entry name" value="NAD(P)-binding Rossmann-like Domain"/>
    <property type="match status" value="1"/>
</dbReference>
<protein>
    <submittedName>
        <fullName evidence="3">SDR family NAD(P)-dependent oxidoreductase</fullName>
    </submittedName>
</protein>
<proteinExistence type="inferred from homology"/>
<organism evidence="3 4">
    <name type="scientific">Paracoccus alkanivorans</name>
    <dbReference type="NCBI Taxonomy" id="2116655"/>
    <lineage>
        <taxon>Bacteria</taxon>
        <taxon>Pseudomonadati</taxon>
        <taxon>Pseudomonadota</taxon>
        <taxon>Alphaproteobacteria</taxon>
        <taxon>Rhodobacterales</taxon>
        <taxon>Paracoccaceae</taxon>
        <taxon>Paracoccus</taxon>
    </lineage>
</organism>
<dbReference type="InterPro" id="IPR002347">
    <property type="entry name" value="SDR_fam"/>
</dbReference>
<name>A0A3M0M6D2_9RHOB</name>